<dbReference type="Gene3D" id="3.40.50.1820">
    <property type="entry name" value="alpha/beta hydrolase"/>
    <property type="match status" value="1"/>
</dbReference>
<dbReference type="AlphaFoldDB" id="A0A5B8V1I4"/>
<protein>
    <submittedName>
        <fullName evidence="5">Dienelactone hydrolase</fullName>
    </submittedName>
</protein>
<evidence type="ECO:0000256" key="2">
    <source>
        <dbReference type="ARBA" id="ARBA00022963"/>
    </source>
</evidence>
<evidence type="ECO:0000256" key="1">
    <source>
        <dbReference type="ARBA" id="ARBA00022801"/>
    </source>
</evidence>
<organism evidence="5 6">
    <name type="scientific">Mucilaginibacter ginsenosidivorans</name>
    <dbReference type="NCBI Taxonomy" id="398053"/>
    <lineage>
        <taxon>Bacteria</taxon>
        <taxon>Pseudomonadati</taxon>
        <taxon>Bacteroidota</taxon>
        <taxon>Sphingobacteriia</taxon>
        <taxon>Sphingobacteriales</taxon>
        <taxon>Sphingobacteriaceae</taxon>
        <taxon>Mucilaginibacter</taxon>
    </lineage>
</organism>
<dbReference type="GO" id="GO:0003847">
    <property type="term" value="F:1-alkyl-2-acetylglycerophosphocholine esterase activity"/>
    <property type="evidence" value="ECO:0007669"/>
    <property type="project" value="TreeGrafter"/>
</dbReference>
<keyword evidence="6" id="KW-1185">Reference proteome</keyword>
<gene>
    <name evidence="5" type="ORF">FRZ54_18675</name>
</gene>
<dbReference type="GO" id="GO:0016042">
    <property type="term" value="P:lipid catabolic process"/>
    <property type="evidence" value="ECO:0007669"/>
    <property type="project" value="UniProtKB-KW"/>
</dbReference>
<dbReference type="EMBL" id="CP042436">
    <property type="protein sequence ID" value="QEC64511.1"/>
    <property type="molecule type" value="Genomic_DNA"/>
</dbReference>
<dbReference type="PANTHER" id="PTHR10272">
    <property type="entry name" value="PLATELET-ACTIVATING FACTOR ACETYLHYDROLASE"/>
    <property type="match status" value="1"/>
</dbReference>
<evidence type="ECO:0000313" key="6">
    <source>
        <dbReference type="Proteomes" id="UP000321479"/>
    </source>
</evidence>
<dbReference type="OrthoDB" id="9814760at2"/>
<keyword evidence="4" id="KW-0732">Signal</keyword>
<dbReference type="KEGG" id="mgin:FRZ54_18675"/>
<dbReference type="Proteomes" id="UP000321479">
    <property type="component" value="Chromosome"/>
</dbReference>
<keyword evidence="1 5" id="KW-0378">Hydrolase</keyword>
<name>A0A5B8V1I4_9SPHI</name>
<keyword evidence="2" id="KW-0442">Lipid degradation</keyword>
<keyword evidence="3" id="KW-0443">Lipid metabolism</keyword>
<dbReference type="RefSeq" id="WP_147033345.1">
    <property type="nucleotide sequence ID" value="NZ_CP042436.1"/>
</dbReference>
<proteinExistence type="predicted"/>
<evidence type="ECO:0000256" key="3">
    <source>
        <dbReference type="ARBA" id="ARBA00023098"/>
    </source>
</evidence>
<dbReference type="PIRSF" id="PIRSF031982">
    <property type="entry name" value="UCP031982_abhydr"/>
    <property type="match status" value="1"/>
</dbReference>
<dbReference type="InterPro" id="IPR029058">
    <property type="entry name" value="AB_hydrolase_fold"/>
</dbReference>
<dbReference type="Pfam" id="PF03403">
    <property type="entry name" value="PAF-AH_p_II"/>
    <property type="match status" value="1"/>
</dbReference>
<dbReference type="InterPro" id="IPR016986">
    <property type="entry name" value="UCP031982_abhydr"/>
</dbReference>
<sequence length="338" mass="37423">MKRSIFIIISFLLPVFALAQNIGERTIRFNDTTRKRPLVTEIWYPTADAVKPGMDFKPFLNEATVKDGAIGNGKHPLILISHGTGGGRLTLEWLADNLVHHGFMVAAVDHWGNTYDNKIAIDFVTPWERARDISFVLSGLLNDRAFGPHIDQDKIGAAGFSIGGYTVIALAGGRLDFDAIKAYTNTPGGQQEINIPEFPGLKDIFKTGEVDESFKKSPKSLKDKRIKAFFAICPAIGQGFVKPSQFRDVNNPLYVVGAESDSIAPYKTNAEHYHKLMPASKYLLVKGKAGHYVFLGEAAEPVKKQAPLYFMDDPSVDRHAIHQQVGDLASEFFMNELK</sequence>
<dbReference type="SUPFAM" id="SSF53474">
    <property type="entry name" value="alpha/beta-Hydrolases"/>
    <property type="match status" value="1"/>
</dbReference>
<accession>A0A5B8V1I4</accession>
<feature type="signal peptide" evidence="4">
    <location>
        <begin position="1"/>
        <end position="19"/>
    </location>
</feature>
<dbReference type="PANTHER" id="PTHR10272:SF0">
    <property type="entry name" value="PLATELET-ACTIVATING FACTOR ACETYLHYDROLASE"/>
    <property type="match status" value="1"/>
</dbReference>
<evidence type="ECO:0000256" key="4">
    <source>
        <dbReference type="SAM" id="SignalP"/>
    </source>
</evidence>
<reference evidence="5 6" key="1">
    <citation type="journal article" date="2017" name="Curr. Microbiol.">
        <title>Mucilaginibacter ginsenosidivorans sp. nov., Isolated from Soil of Ginseng Field.</title>
        <authorList>
            <person name="Kim M.M."/>
            <person name="Siddiqi M.Z."/>
            <person name="Im W.T."/>
        </authorList>
    </citation>
    <scope>NUCLEOTIDE SEQUENCE [LARGE SCALE GENOMIC DNA]</scope>
    <source>
        <strain evidence="5 6">Gsoil 3017</strain>
    </source>
</reference>
<feature type="chain" id="PRO_5022807473" evidence="4">
    <location>
        <begin position="20"/>
        <end position="338"/>
    </location>
</feature>
<evidence type="ECO:0000313" key="5">
    <source>
        <dbReference type="EMBL" id="QEC64511.1"/>
    </source>
</evidence>